<accession>A0ABU2CFS7</accession>
<sequence length="594" mass="64421">MPPNEPSGLLSKVVKFVRNPTTNWSDLDQPELDKESQYSKQMLKEMIERKRRNDFVRRREFDQLRKLRQREVQASPDTPERPSFFQSSMQSKLDDRAGTIKKIDEIEAQMSKQWWKAKDSGSSKPVHLSSRASLIPTEPGALDGGRAYAATVPASLPLPLQSARHADAFAPTDVSPLRANGHSFAAPEADPVVDMLAALDESINFASVAALKPVPAAPPELFALDTVDYEHNPELEEAAIRFANGDTEGAESALYTLLRAEPAPDSRAEVWLALFDLYRATGLQDGFDTVGIDYATRFGHSGPAWFSIPDQAGQLPAAGAQADMAGSDSGHFSWACPSVLSAAAVSGLQSALRQRTPSVVQIGWTSLSVIDSAAVEGLGALFADWTHEAVQLKFLDGDRLEEVVKSYTRTGDPGVNQAWWRLRLDLLRAQQNPDAFDMVALEYCITYEVSPPSWQEAVCSYVALDEDGSVSMPAALDGMRSDRPEFKDSDIGMGATQMSSLPPTLSVLTGLVLGDASSALAGVDAPAENGGVLIVSCDHLMRIDFSAAGSVLNWAAVQHAAGHQVQFTGLHRLAAIFFNVIGINEYAKVIPRRN</sequence>
<evidence type="ECO:0000313" key="2">
    <source>
        <dbReference type="EMBL" id="MDR7380182.1"/>
    </source>
</evidence>
<keyword evidence="3" id="KW-1185">Reference proteome</keyword>
<proteinExistence type="predicted"/>
<dbReference type="RefSeq" id="WP_310377064.1">
    <property type="nucleotide sequence ID" value="NZ_JAVDXT010000007.1"/>
</dbReference>
<comment type="caution">
    <text evidence="2">The sequence shown here is derived from an EMBL/GenBank/DDBJ whole genome shotgun (WGS) entry which is preliminary data.</text>
</comment>
<name>A0ABU2CFS7_9BURK</name>
<reference evidence="2 3" key="1">
    <citation type="submission" date="2023-07" db="EMBL/GenBank/DDBJ databases">
        <title>Sorghum-associated microbial communities from plants grown in Nebraska, USA.</title>
        <authorList>
            <person name="Schachtman D."/>
        </authorList>
    </citation>
    <scope>NUCLEOTIDE SEQUENCE [LARGE SCALE GENOMIC DNA]</scope>
    <source>
        <strain evidence="2 3">BE313</strain>
    </source>
</reference>
<organism evidence="2 3">
    <name type="scientific">Rhodoferax ferrireducens</name>
    <dbReference type="NCBI Taxonomy" id="192843"/>
    <lineage>
        <taxon>Bacteria</taxon>
        <taxon>Pseudomonadati</taxon>
        <taxon>Pseudomonadota</taxon>
        <taxon>Betaproteobacteria</taxon>
        <taxon>Burkholderiales</taxon>
        <taxon>Comamonadaceae</taxon>
        <taxon>Rhodoferax</taxon>
    </lineage>
</organism>
<dbReference type="EMBL" id="JAVDXT010000007">
    <property type="protein sequence ID" value="MDR7380182.1"/>
    <property type="molecule type" value="Genomic_DNA"/>
</dbReference>
<feature type="region of interest" description="Disordered" evidence="1">
    <location>
        <begin position="66"/>
        <end position="91"/>
    </location>
</feature>
<dbReference type="Proteomes" id="UP001180487">
    <property type="component" value="Unassembled WGS sequence"/>
</dbReference>
<protein>
    <recommendedName>
        <fullName evidence="4">STAS domain-containing protein</fullName>
    </recommendedName>
</protein>
<gene>
    <name evidence="2" type="ORF">J2X19_004884</name>
</gene>
<evidence type="ECO:0008006" key="4">
    <source>
        <dbReference type="Google" id="ProtNLM"/>
    </source>
</evidence>
<evidence type="ECO:0000256" key="1">
    <source>
        <dbReference type="SAM" id="MobiDB-lite"/>
    </source>
</evidence>
<evidence type="ECO:0000313" key="3">
    <source>
        <dbReference type="Proteomes" id="UP001180487"/>
    </source>
</evidence>